<comment type="caution">
    <text evidence="14">The sequence shown here is derived from an EMBL/GenBank/DDBJ whole genome shotgun (WGS) entry which is preliminary data.</text>
</comment>
<dbReference type="InterPro" id="IPR039702">
    <property type="entry name" value="FPS1-like"/>
</dbReference>
<keyword evidence="11" id="KW-0443">Lipid metabolism</keyword>
<dbReference type="PANTHER" id="PTHR11525:SF0">
    <property type="entry name" value="FARNESYL PYROPHOSPHATE SYNTHASE"/>
    <property type="match status" value="1"/>
</dbReference>
<dbReference type="EMBL" id="JAZGQO010000002">
    <property type="protein sequence ID" value="KAK6191276.1"/>
    <property type="molecule type" value="Genomic_DNA"/>
</dbReference>
<organism evidence="14 15">
    <name type="scientific">Patella caerulea</name>
    <name type="common">Rayed Mediterranean limpet</name>
    <dbReference type="NCBI Taxonomy" id="87958"/>
    <lineage>
        <taxon>Eukaryota</taxon>
        <taxon>Metazoa</taxon>
        <taxon>Spiralia</taxon>
        <taxon>Lophotrochozoa</taxon>
        <taxon>Mollusca</taxon>
        <taxon>Gastropoda</taxon>
        <taxon>Patellogastropoda</taxon>
        <taxon>Patelloidea</taxon>
        <taxon>Patellidae</taxon>
        <taxon>Patella</taxon>
    </lineage>
</organism>
<evidence type="ECO:0000256" key="7">
    <source>
        <dbReference type="ARBA" id="ARBA00022516"/>
    </source>
</evidence>
<comment type="pathway">
    <text evidence="3">Isoprenoid biosynthesis; farnesyl diphosphate biosynthesis; farnesyl diphosphate from geranyl diphosphate and isopentenyl diphosphate: step 1/1.</text>
</comment>
<evidence type="ECO:0000313" key="15">
    <source>
        <dbReference type="Proteomes" id="UP001347796"/>
    </source>
</evidence>
<name>A0AAN8K8U8_PATCE</name>
<sequence length="357" mass="41012">MAGQNSCSNNKKSKACGELEEFDAIFPAIVDDLTKTGLKDIEISDAIQWFKKVIEYNVPFGKKNRGIAVVTSYCQLVTNPTKDNIRRARVLGWCVELLQAYFLIADDIMDSSITRRGQPCWYKKPNVGTIAINDSYYLESSIYVLIKKYCRDQPYYVHLMELFHETTLQTVIGQCLDLTTAPPQGNVDFTNFTLDRYSAIVKWKTAFYSFYLPVAIAMYMAGISDTETHANAKTILLQMGHFFQVQDDYLDCYGSPEVIGKIGTDIQDNKCGWLVVQALNRVTPEQRQILENNYGRDDESKIKRVKELYRDLNLTHVYTEYEESSYKELKTLIEKCSGSLPKEVFMAFADKIYKRQK</sequence>
<dbReference type="CDD" id="cd00685">
    <property type="entry name" value="Trans_IPPS_HT"/>
    <property type="match status" value="1"/>
</dbReference>
<evidence type="ECO:0000256" key="13">
    <source>
        <dbReference type="RuleBase" id="RU004466"/>
    </source>
</evidence>
<dbReference type="SFLD" id="SFLDG01017">
    <property type="entry name" value="Polyprenyl_Transferase_Like"/>
    <property type="match status" value="1"/>
</dbReference>
<dbReference type="Proteomes" id="UP001347796">
    <property type="component" value="Unassembled WGS sequence"/>
</dbReference>
<dbReference type="InterPro" id="IPR000092">
    <property type="entry name" value="Polyprenyl_synt"/>
</dbReference>
<evidence type="ECO:0000256" key="12">
    <source>
        <dbReference type="ARBA" id="ARBA00034546"/>
    </source>
</evidence>
<evidence type="ECO:0000256" key="1">
    <source>
        <dbReference type="ARBA" id="ARBA00001946"/>
    </source>
</evidence>
<keyword evidence="10" id="KW-0460">Magnesium</keyword>
<keyword evidence="15" id="KW-1185">Reference proteome</keyword>
<dbReference type="PROSITE" id="PS00723">
    <property type="entry name" value="POLYPRENYL_SYNTHASE_1"/>
    <property type="match status" value="1"/>
</dbReference>
<evidence type="ECO:0000256" key="11">
    <source>
        <dbReference type="ARBA" id="ARBA00023098"/>
    </source>
</evidence>
<dbReference type="EC" id="2.5.1.10" evidence="5"/>
<dbReference type="Pfam" id="PF00348">
    <property type="entry name" value="polyprenyl_synt"/>
    <property type="match status" value="1"/>
</dbReference>
<evidence type="ECO:0000256" key="8">
    <source>
        <dbReference type="ARBA" id="ARBA00022679"/>
    </source>
</evidence>
<evidence type="ECO:0000313" key="14">
    <source>
        <dbReference type="EMBL" id="KAK6191276.1"/>
    </source>
</evidence>
<dbReference type="FunFam" id="1.10.600.10:FF:000006">
    <property type="entry name" value="Farnesyl pyrophosphate synthase"/>
    <property type="match status" value="1"/>
</dbReference>
<reference evidence="14 15" key="1">
    <citation type="submission" date="2024-01" db="EMBL/GenBank/DDBJ databases">
        <title>The genome of the rayed Mediterranean limpet Patella caerulea (Linnaeus, 1758).</title>
        <authorList>
            <person name="Anh-Thu Weber A."/>
            <person name="Halstead-Nussloch G."/>
        </authorList>
    </citation>
    <scope>NUCLEOTIDE SEQUENCE [LARGE SCALE GENOMIC DNA]</scope>
    <source>
        <strain evidence="14">AATW-2023a</strain>
        <tissue evidence="14">Whole specimen</tissue>
    </source>
</reference>
<evidence type="ECO:0000256" key="4">
    <source>
        <dbReference type="ARBA" id="ARBA00006706"/>
    </source>
</evidence>
<comment type="pathway">
    <text evidence="2">Isoprenoid biosynthesis; geranyl diphosphate biosynthesis; geranyl diphosphate from dimethylallyl diphosphate and isopentenyl diphosphate: step 1/1.</text>
</comment>
<dbReference type="SFLD" id="SFLDS00005">
    <property type="entry name" value="Isoprenoid_Synthase_Type_I"/>
    <property type="match status" value="1"/>
</dbReference>
<dbReference type="PROSITE" id="PS00444">
    <property type="entry name" value="POLYPRENYL_SYNTHASE_2"/>
    <property type="match status" value="1"/>
</dbReference>
<gene>
    <name evidence="14" type="ORF">SNE40_003007</name>
</gene>
<dbReference type="PANTHER" id="PTHR11525">
    <property type="entry name" value="FARNESYL-PYROPHOSPHATE SYNTHETASE"/>
    <property type="match status" value="1"/>
</dbReference>
<evidence type="ECO:0000256" key="6">
    <source>
        <dbReference type="ARBA" id="ARBA00012833"/>
    </source>
</evidence>
<dbReference type="GO" id="GO:0004337">
    <property type="term" value="F:(2E,6E)-farnesyl diphosphate synthase activity"/>
    <property type="evidence" value="ECO:0007669"/>
    <property type="project" value="UniProtKB-EC"/>
</dbReference>
<evidence type="ECO:0000256" key="3">
    <source>
        <dbReference type="ARBA" id="ARBA00005035"/>
    </source>
</evidence>
<keyword evidence="7" id="KW-0444">Lipid biosynthesis</keyword>
<dbReference type="EC" id="2.5.1.1" evidence="6"/>
<dbReference type="InterPro" id="IPR033749">
    <property type="entry name" value="Polyprenyl_synt_CS"/>
</dbReference>
<evidence type="ECO:0000256" key="5">
    <source>
        <dbReference type="ARBA" id="ARBA00012439"/>
    </source>
</evidence>
<comment type="cofactor">
    <cofactor evidence="1">
        <name>Mg(2+)</name>
        <dbReference type="ChEBI" id="CHEBI:18420"/>
    </cofactor>
</comment>
<dbReference type="InterPro" id="IPR008949">
    <property type="entry name" value="Isoprenoid_synthase_dom_sf"/>
</dbReference>
<evidence type="ECO:0000256" key="10">
    <source>
        <dbReference type="ARBA" id="ARBA00022842"/>
    </source>
</evidence>
<comment type="similarity">
    <text evidence="4 13">Belongs to the FPP/GGPP synthase family.</text>
</comment>
<proteinExistence type="inferred from homology"/>
<keyword evidence="9" id="KW-0479">Metal-binding</keyword>
<dbReference type="GO" id="GO:0004161">
    <property type="term" value="F:dimethylallyltranstransferase activity"/>
    <property type="evidence" value="ECO:0007669"/>
    <property type="project" value="UniProtKB-EC"/>
</dbReference>
<accession>A0AAN8K8U8</accession>
<protein>
    <recommendedName>
        <fullName evidence="12">Farnesyl pyrophosphate synthase</fullName>
        <ecNumber evidence="6">2.5.1.1</ecNumber>
        <ecNumber evidence="5">2.5.1.10</ecNumber>
    </recommendedName>
</protein>
<keyword evidence="8 13" id="KW-0808">Transferase</keyword>
<dbReference type="Gene3D" id="1.10.600.10">
    <property type="entry name" value="Farnesyl Diphosphate Synthase"/>
    <property type="match status" value="1"/>
</dbReference>
<evidence type="ECO:0000256" key="9">
    <source>
        <dbReference type="ARBA" id="ARBA00022723"/>
    </source>
</evidence>
<dbReference type="SUPFAM" id="SSF48576">
    <property type="entry name" value="Terpenoid synthases"/>
    <property type="match status" value="1"/>
</dbReference>
<dbReference type="GO" id="GO:0046872">
    <property type="term" value="F:metal ion binding"/>
    <property type="evidence" value="ECO:0007669"/>
    <property type="project" value="UniProtKB-KW"/>
</dbReference>
<dbReference type="AlphaFoldDB" id="A0AAN8K8U8"/>
<dbReference type="GO" id="GO:0005737">
    <property type="term" value="C:cytoplasm"/>
    <property type="evidence" value="ECO:0007669"/>
    <property type="project" value="TreeGrafter"/>
</dbReference>
<dbReference type="GO" id="GO:0045337">
    <property type="term" value="P:farnesyl diphosphate biosynthetic process"/>
    <property type="evidence" value="ECO:0007669"/>
    <property type="project" value="TreeGrafter"/>
</dbReference>
<evidence type="ECO:0000256" key="2">
    <source>
        <dbReference type="ARBA" id="ARBA00004932"/>
    </source>
</evidence>